<evidence type="ECO:0000313" key="2">
    <source>
        <dbReference type="Proteomes" id="UP000006718"/>
    </source>
</evidence>
<reference evidence="1" key="3">
    <citation type="submission" date="2025-08" db="UniProtKB">
        <authorList>
            <consortium name="Ensembl"/>
        </authorList>
    </citation>
    <scope>IDENTIFICATION</scope>
    <source>
        <strain evidence="1">17573</strain>
    </source>
</reference>
<dbReference type="PANTHER" id="PTHR46254">
    <property type="entry name" value="PROTEIN GVQW1-RELATED"/>
    <property type="match status" value="1"/>
</dbReference>
<dbReference type="PANTHER" id="PTHR46254:SF7">
    <property type="entry name" value="PI4-KINASE N-TERMINAL DOMAIN-CONTAINING PROTEIN"/>
    <property type="match status" value="1"/>
</dbReference>
<reference evidence="1" key="4">
    <citation type="submission" date="2025-09" db="UniProtKB">
        <authorList>
            <consortium name="Ensembl"/>
        </authorList>
    </citation>
    <scope>IDENTIFICATION</scope>
    <source>
        <strain evidence="1">17573</strain>
    </source>
</reference>
<reference evidence="1" key="2">
    <citation type="submission" date="2019-01" db="EMBL/GenBank/DDBJ databases">
        <authorList>
            <person name="Graves T."/>
            <person name="Eichler E.E."/>
            <person name="Wilson R.K."/>
        </authorList>
    </citation>
    <scope>NUCLEOTIDE SEQUENCE [LARGE SCALE GENOMIC DNA]</scope>
    <source>
        <strain evidence="1">17573</strain>
    </source>
</reference>
<evidence type="ECO:0000313" key="1">
    <source>
        <dbReference type="Ensembl" id="ENSMMUP00000064291.1"/>
    </source>
</evidence>
<accession>A0A5F7ZF97</accession>
<dbReference type="AlphaFoldDB" id="A0A5F7ZF97"/>
<protein>
    <submittedName>
        <fullName evidence="1">Uncharacterized protein</fullName>
    </submittedName>
</protein>
<proteinExistence type="predicted"/>
<dbReference type="VEuPathDB" id="HostDB:ENSMMUG00000049613"/>
<dbReference type="Bgee" id="ENSMMUG00000049613">
    <property type="expression patterns" value="Expressed in adipose tissue"/>
</dbReference>
<reference evidence="2" key="1">
    <citation type="journal article" date="2007" name="Science">
        <title>Evolutionary and biomedical insights from the rhesus macaque genome.</title>
        <authorList>
            <person name="Gibbs R.A."/>
            <person name="Rogers J."/>
            <person name="Katze M.G."/>
            <person name="Bumgarner R."/>
            <person name="Weinstock G.M."/>
            <person name="Mardis E.R."/>
            <person name="Remington K.A."/>
            <person name="Strausberg R.L."/>
            <person name="Venter J.C."/>
            <person name="Wilson R.K."/>
            <person name="Batzer M.A."/>
            <person name="Bustamante C.D."/>
            <person name="Eichler E.E."/>
            <person name="Hahn M.W."/>
            <person name="Hardison R.C."/>
            <person name="Makova K.D."/>
            <person name="Miller W."/>
            <person name="Milosavljevic A."/>
            <person name="Palermo R.E."/>
            <person name="Siepel A."/>
            <person name="Sikela J.M."/>
            <person name="Attaway T."/>
            <person name="Bell S."/>
            <person name="Bernard K.E."/>
            <person name="Buhay C.J."/>
            <person name="Chandrabose M.N."/>
            <person name="Dao M."/>
            <person name="Davis C."/>
            <person name="Delehaunty K.D."/>
            <person name="Ding Y."/>
            <person name="Dinh H.H."/>
            <person name="Dugan-Rocha S."/>
            <person name="Fulton L.A."/>
            <person name="Gabisi R.A."/>
            <person name="Garner T.T."/>
            <person name="Godfrey J."/>
            <person name="Hawes A.C."/>
            <person name="Hernandez J."/>
            <person name="Hines S."/>
            <person name="Holder M."/>
            <person name="Hume J."/>
            <person name="Jhangiani S.N."/>
            <person name="Joshi V."/>
            <person name="Khan Z.M."/>
            <person name="Kirkness E.F."/>
            <person name="Cree A."/>
            <person name="Fowler R.G."/>
            <person name="Lee S."/>
            <person name="Lewis L.R."/>
            <person name="Li Z."/>
            <person name="Liu Y.-S."/>
            <person name="Moore S.M."/>
            <person name="Muzny D."/>
            <person name="Nazareth L.V."/>
            <person name="Ngo D.N."/>
            <person name="Okwuonu G.O."/>
            <person name="Pai G."/>
            <person name="Parker D."/>
            <person name="Paul H.A."/>
            <person name="Pfannkoch C."/>
            <person name="Pohl C.S."/>
            <person name="Rogers Y.-H.C."/>
            <person name="Ruiz S.J."/>
            <person name="Sabo A."/>
            <person name="Santibanez J."/>
            <person name="Schneider B.W."/>
            <person name="Smith S.M."/>
            <person name="Sodergren E."/>
            <person name="Svatek A.F."/>
            <person name="Utterback T.R."/>
            <person name="Vattathil S."/>
            <person name="Warren W."/>
            <person name="White C.S."/>
            <person name="Chinwalla A.T."/>
            <person name="Feng Y."/>
            <person name="Halpern A.L."/>
            <person name="Hillier L.W."/>
            <person name="Huang X."/>
            <person name="Minx P."/>
            <person name="Nelson J.O."/>
            <person name="Pepin K.H."/>
            <person name="Qin X."/>
            <person name="Sutton G.G."/>
            <person name="Venter E."/>
            <person name="Walenz B.P."/>
            <person name="Wallis J.W."/>
            <person name="Worley K.C."/>
            <person name="Yang S.-P."/>
            <person name="Jones S.M."/>
            <person name="Marra M.A."/>
            <person name="Rocchi M."/>
            <person name="Schein J.E."/>
            <person name="Baertsch R."/>
            <person name="Clarke L."/>
            <person name="Csuros M."/>
            <person name="Glasscock J."/>
            <person name="Harris R.A."/>
            <person name="Havlak P."/>
            <person name="Jackson A.R."/>
            <person name="Jiang H."/>
            <person name="Liu Y."/>
            <person name="Messina D.N."/>
            <person name="Shen Y."/>
            <person name="Song H.X.-Z."/>
            <person name="Wylie T."/>
            <person name="Zhang L."/>
            <person name="Birney E."/>
            <person name="Han K."/>
            <person name="Konkel M.K."/>
            <person name="Lee J."/>
            <person name="Smit A.F.A."/>
            <person name="Ullmer B."/>
            <person name="Wang H."/>
            <person name="Xing J."/>
            <person name="Burhans R."/>
            <person name="Cheng Z."/>
            <person name="Karro J.E."/>
            <person name="Ma J."/>
            <person name="Raney B."/>
            <person name="She X."/>
            <person name="Cox M.J."/>
            <person name="Demuth J.P."/>
            <person name="Dumas L.J."/>
            <person name="Han S.-G."/>
            <person name="Hopkins J."/>
            <person name="Karimpour-Fard A."/>
            <person name="Kim Y.H."/>
            <person name="Pollack J.R."/>
            <person name="Vinar T."/>
            <person name="Addo-Quaye C."/>
            <person name="Degenhardt J."/>
            <person name="Denby A."/>
            <person name="Hubisz M.J."/>
            <person name="Indap A."/>
            <person name="Kosiol C."/>
            <person name="Lahn B.T."/>
            <person name="Lawson H.A."/>
            <person name="Marklein A."/>
            <person name="Nielsen R."/>
            <person name="Vallender E.J."/>
            <person name="Clark A.G."/>
            <person name="Ferguson B."/>
            <person name="Hernandez R.D."/>
            <person name="Hirani K."/>
            <person name="Kehrer-Sawatzki H."/>
            <person name="Kolb J."/>
            <person name="Patil S."/>
            <person name="Pu L.-L."/>
            <person name="Ren Y."/>
            <person name="Smith D.G."/>
            <person name="Wheeler D.A."/>
            <person name="Schenck I."/>
            <person name="Ball E.V."/>
            <person name="Chen R."/>
            <person name="Cooper D.N."/>
            <person name="Giardine B."/>
            <person name="Hsu F."/>
            <person name="Kent W.J."/>
            <person name="Lesk A."/>
            <person name="Nelson D.L."/>
            <person name="O'brien W.E."/>
            <person name="Pruefer K."/>
            <person name="Stenson P.D."/>
            <person name="Wallace J.C."/>
            <person name="Ke H."/>
            <person name="Liu X.-M."/>
            <person name="Wang P."/>
            <person name="Xiang A.P."/>
            <person name="Yang F."/>
            <person name="Barber G.P."/>
            <person name="Haussler D."/>
            <person name="Karolchik D."/>
            <person name="Kern A.D."/>
            <person name="Kuhn R.M."/>
            <person name="Smith K.E."/>
            <person name="Zwieg A.S."/>
        </authorList>
    </citation>
    <scope>NUCLEOTIDE SEQUENCE [LARGE SCALE GENOMIC DNA]</scope>
    <source>
        <strain evidence="2">17573</strain>
    </source>
</reference>
<keyword evidence="2" id="KW-1185">Reference proteome</keyword>
<dbReference type="Proteomes" id="UP000006718">
    <property type="component" value="Chromosome 9"/>
</dbReference>
<dbReference type="InParanoid" id="A0A5F7ZF97"/>
<sequence length="115" mass="12594">MSIQDGAALASRATVRSSYVGPRITCFLPAASFRGKTANTTFGVCLFIETQSHSVAQAGVQWHDLGSLQTPPPRFQRFSCPSLLSTRDYKHLPPRPTNFCIFSTDGVSLCWPGWS</sequence>
<organism evidence="1 2">
    <name type="scientific">Macaca mulatta</name>
    <name type="common">Rhesus macaque</name>
    <dbReference type="NCBI Taxonomy" id="9544"/>
    <lineage>
        <taxon>Eukaryota</taxon>
        <taxon>Metazoa</taxon>
        <taxon>Chordata</taxon>
        <taxon>Craniata</taxon>
        <taxon>Vertebrata</taxon>
        <taxon>Euteleostomi</taxon>
        <taxon>Mammalia</taxon>
        <taxon>Eutheria</taxon>
        <taxon>Euarchontoglires</taxon>
        <taxon>Primates</taxon>
        <taxon>Haplorrhini</taxon>
        <taxon>Catarrhini</taxon>
        <taxon>Cercopithecidae</taxon>
        <taxon>Cercopithecinae</taxon>
        <taxon>Macaca</taxon>
    </lineage>
</organism>
<dbReference type="Ensembl" id="ENSMMUT00000094212.1">
    <property type="protein sequence ID" value="ENSMMUP00000064291.1"/>
    <property type="gene ID" value="ENSMMUG00000049613.1"/>
</dbReference>
<dbReference type="GeneTree" id="ENSGT00940000161627"/>
<name>A0A5F7ZF97_MACMU</name>